<evidence type="ECO:0000313" key="2">
    <source>
        <dbReference type="Proteomes" id="UP000308836"/>
    </source>
</evidence>
<reference evidence="1" key="1">
    <citation type="submission" date="2019-04" db="EMBL/GenBank/DDBJ databases">
        <title>Microbes associate with the intestines of laboratory mice.</title>
        <authorList>
            <person name="Navarre W."/>
            <person name="Wong E."/>
            <person name="Huang K."/>
            <person name="Tropini C."/>
            <person name="Ng K."/>
            <person name="Yu B."/>
        </authorList>
    </citation>
    <scope>NUCLEOTIDE SEQUENCE</scope>
    <source>
        <strain evidence="1">NM09_H32</strain>
    </source>
</reference>
<name>A0AC61R7H8_9FIRM</name>
<protein>
    <submittedName>
        <fullName evidence="1">RDD family protein</fullName>
    </submittedName>
</protein>
<accession>A0AC61R7H8</accession>
<evidence type="ECO:0000313" key="1">
    <source>
        <dbReference type="EMBL" id="TGY66155.1"/>
    </source>
</evidence>
<dbReference type="Proteomes" id="UP000308836">
    <property type="component" value="Unassembled WGS sequence"/>
</dbReference>
<sequence>MMTKTRKTSRVLDTRETDVEDGRRFAAYLIDWFLSALCMMLPMCLAWLFVTKDVETMRQVNVWTLSALIEQGPALAVVALALCGALFYEVVVPWKIYPGQTIGKRTLGYKMETEDGKTPGFWRLLLRQGVGLFLLEGCLYNASALISSTISMVSGLNVTGIFLWASIAITTISLVAALASPSRRMLHDYIAKTRLVRVEDTTK</sequence>
<comment type="caution">
    <text evidence="1">The sequence shown here is derived from an EMBL/GenBank/DDBJ whole genome shotgun (WGS) entry which is preliminary data.</text>
</comment>
<organism evidence="1 2">
    <name type="scientific">Dubosiella muris</name>
    <dbReference type="NCBI Taxonomy" id="3038133"/>
    <lineage>
        <taxon>Bacteria</taxon>
        <taxon>Bacillati</taxon>
        <taxon>Bacillota</taxon>
        <taxon>Erysipelotrichia</taxon>
        <taxon>Erysipelotrichales</taxon>
        <taxon>Erysipelotrichaceae</taxon>
        <taxon>Dubosiella</taxon>
    </lineage>
</organism>
<proteinExistence type="predicted"/>
<keyword evidence="2" id="KW-1185">Reference proteome</keyword>
<dbReference type="EMBL" id="SRYG01000009">
    <property type="protein sequence ID" value="TGY66155.1"/>
    <property type="molecule type" value="Genomic_DNA"/>
</dbReference>
<gene>
    <name evidence="1" type="ORF">E5336_05710</name>
</gene>